<dbReference type="EMBL" id="KV453858">
    <property type="protein sequence ID" value="ODV84140.1"/>
    <property type="molecule type" value="Genomic_DNA"/>
</dbReference>
<keyword evidence="8" id="KW-1185">Reference proteome</keyword>
<sequence>MQSLPSEPPSLDSTCYICLMGHGELAPLCNKLESQDFIKPCQCSFLVHRKCFISWVSSVIIQNGNGRNFDTDQQQQQQVQQLQEQQVRQQVETQVPLQPAGNGNPEEQTYFVAVVGRILALTMRIPSLTTPVSPQQQQQFTTPPTTTTDEQPTPPSPSPTPIPTPTPSPTLRNIKVAVTQCPQCKRRIILSSPTSKSVNFQTQLDQIITEAAKTITLSTTYCSIGAIVTSLVIAGVGSVGLGVLNIIAPINVQMSLFDTGLSTSGGGRGLLYRGGLGILNGFRGVNVGSNGLISNGNLSNDGIIMNLVERGVLPMSRFYGVTCSVALYLFYLRHGDYFDNNFIKIAFRMLPFIISGVGLRENDDFITSGGKSPFLKLSATKKIILLTLPLRGIYKLFYNLGLNRIYYKWCKKVQPCLIADSLSFKELERMEKETEEDYEADLIAQEKRRNEMKQENNGNKLINLMQKLIRIILPKLSISNLKRLKREIINCFKTNYGLVFRKTNIFLYISTTLTWPIAGRIISSFLLSKIPQMNGFLNKFTDTPDEGEFLRNIIGCCLVVLLKDGVNLYFNYCRYCQLRDMDVVKM</sequence>
<dbReference type="Gene3D" id="3.30.40.10">
    <property type="entry name" value="Zinc/RING finger domain, C3HC4 (zinc finger)"/>
    <property type="match status" value="1"/>
</dbReference>
<accession>A0A1E4SXB4</accession>
<feature type="transmembrane region" description="Helical" evidence="6">
    <location>
        <begin position="549"/>
        <end position="570"/>
    </location>
</feature>
<dbReference type="GO" id="GO:0016020">
    <property type="term" value="C:membrane"/>
    <property type="evidence" value="ECO:0007669"/>
    <property type="project" value="UniProtKB-SubCell"/>
</dbReference>
<keyword evidence="4 6" id="KW-0472">Membrane</keyword>
<feature type="compositionally biased region" description="Low complexity" evidence="5">
    <location>
        <begin position="129"/>
        <end position="151"/>
    </location>
</feature>
<evidence type="ECO:0000256" key="4">
    <source>
        <dbReference type="ARBA" id="ARBA00023136"/>
    </source>
</evidence>
<dbReference type="STRING" id="983967.A0A1E4SXB4"/>
<comment type="subcellular location">
    <subcellularLocation>
        <location evidence="1">Membrane</location>
        <topology evidence="1">Multi-pass membrane protein</topology>
    </subcellularLocation>
</comment>
<evidence type="ECO:0000256" key="3">
    <source>
        <dbReference type="ARBA" id="ARBA00022989"/>
    </source>
</evidence>
<evidence type="ECO:0008006" key="9">
    <source>
        <dbReference type="Google" id="ProtNLM"/>
    </source>
</evidence>
<evidence type="ECO:0000313" key="7">
    <source>
        <dbReference type="EMBL" id="ODV84140.1"/>
    </source>
</evidence>
<protein>
    <recommendedName>
        <fullName evidence="9">RING-CH-type domain-containing protein</fullName>
    </recommendedName>
</protein>
<proteinExistence type="predicted"/>
<feature type="region of interest" description="Disordered" evidence="5">
    <location>
        <begin position="129"/>
        <end position="170"/>
    </location>
</feature>
<dbReference type="Proteomes" id="UP000094801">
    <property type="component" value="Unassembled WGS sequence"/>
</dbReference>
<keyword evidence="2 6" id="KW-0812">Transmembrane</keyword>
<feature type="transmembrane region" description="Helical" evidence="6">
    <location>
        <begin position="224"/>
        <end position="247"/>
    </location>
</feature>
<gene>
    <name evidence="7" type="ORF">CANARDRAFT_177022</name>
</gene>
<feature type="compositionally biased region" description="Pro residues" evidence="5">
    <location>
        <begin position="152"/>
        <end position="168"/>
    </location>
</feature>
<evidence type="ECO:0000256" key="5">
    <source>
        <dbReference type="SAM" id="MobiDB-lite"/>
    </source>
</evidence>
<evidence type="ECO:0000256" key="1">
    <source>
        <dbReference type="ARBA" id="ARBA00004141"/>
    </source>
</evidence>
<dbReference type="AlphaFoldDB" id="A0A1E4SXB4"/>
<feature type="transmembrane region" description="Helical" evidence="6">
    <location>
        <begin position="505"/>
        <end position="527"/>
    </location>
</feature>
<dbReference type="OrthoDB" id="3995784at2759"/>
<dbReference type="InterPro" id="IPR013083">
    <property type="entry name" value="Znf_RING/FYVE/PHD"/>
</dbReference>
<evidence type="ECO:0000313" key="8">
    <source>
        <dbReference type="Proteomes" id="UP000094801"/>
    </source>
</evidence>
<organism evidence="7 8">
    <name type="scientific">[Candida] arabinofermentans NRRL YB-2248</name>
    <dbReference type="NCBI Taxonomy" id="983967"/>
    <lineage>
        <taxon>Eukaryota</taxon>
        <taxon>Fungi</taxon>
        <taxon>Dikarya</taxon>
        <taxon>Ascomycota</taxon>
        <taxon>Saccharomycotina</taxon>
        <taxon>Pichiomycetes</taxon>
        <taxon>Pichiales</taxon>
        <taxon>Pichiaceae</taxon>
        <taxon>Ogataea</taxon>
        <taxon>Ogataea/Candida clade</taxon>
    </lineage>
</organism>
<evidence type="ECO:0000256" key="2">
    <source>
        <dbReference type="ARBA" id="ARBA00022692"/>
    </source>
</evidence>
<reference evidence="8" key="1">
    <citation type="submission" date="2016-04" db="EMBL/GenBank/DDBJ databases">
        <title>Comparative genomics of biotechnologically important yeasts.</title>
        <authorList>
            <consortium name="DOE Joint Genome Institute"/>
            <person name="Riley R."/>
            <person name="Haridas S."/>
            <person name="Wolfe K.H."/>
            <person name="Lopes M.R."/>
            <person name="Hittinger C.T."/>
            <person name="Goker M."/>
            <person name="Salamov A."/>
            <person name="Wisecaver J."/>
            <person name="Long T.M."/>
            <person name="Aerts A.L."/>
            <person name="Barry K."/>
            <person name="Choi C."/>
            <person name="Clum A."/>
            <person name="Coughlan A.Y."/>
            <person name="Deshpande S."/>
            <person name="Douglass A.P."/>
            <person name="Hanson S.J."/>
            <person name="Klenk H.-P."/>
            <person name="Labutti K."/>
            <person name="Lapidus A."/>
            <person name="Lindquist E."/>
            <person name="Lipzen A."/>
            <person name="Meier-Kolthoff J.P."/>
            <person name="Ohm R.A."/>
            <person name="Otillar R.P."/>
            <person name="Pangilinan J."/>
            <person name="Peng Y."/>
            <person name="Rokas A."/>
            <person name="Rosa C.A."/>
            <person name="Scheuner C."/>
            <person name="Sibirny A.A."/>
            <person name="Slot J.C."/>
            <person name="Stielow J.B."/>
            <person name="Sun H."/>
            <person name="Kurtzman C.P."/>
            <person name="Blackwell M."/>
            <person name="Grigoriev I.V."/>
            <person name="Jeffries T.W."/>
        </authorList>
    </citation>
    <scope>NUCLEOTIDE SEQUENCE [LARGE SCALE GENOMIC DNA]</scope>
    <source>
        <strain evidence="8">NRRL YB-2248</strain>
    </source>
</reference>
<name>A0A1E4SXB4_9ASCO</name>
<evidence type="ECO:0000256" key="6">
    <source>
        <dbReference type="SAM" id="Phobius"/>
    </source>
</evidence>
<keyword evidence="3 6" id="KW-1133">Transmembrane helix</keyword>
<dbReference type="PANTHER" id="PTHR46283">
    <property type="entry name" value="E3 UBIQUITIN-PROTEIN LIGASE MARCH5"/>
    <property type="match status" value="1"/>
</dbReference>